<feature type="domain" description="Fido" evidence="2">
    <location>
        <begin position="264"/>
        <end position="431"/>
    </location>
</feature>
<dbReference type="InterPro" id="IPR040198">
    <property type="entry name" value="Fido_containing"/>
</dbReference>
<feature type="region of interest" description="Disordered" evidence="1">
    <location>
        <begin position="1"/>
        <end position="24"/>
    </location>
</feature>
<name>A0ABS0J3N1_9BACT</name>
<dbReference type="PANTHER" id="PTHR13504">
    <property type="entry name" value="FIDO DOMAIN-CONTAINING PROTEIN DDB_G0283145"/>
    <property type="match status" value="1"/>
</dbReference>
<protein>
    <submittedName>
        <fullName evidence="3">Fic family protein</fullName>
    </submittedName>
</protein>
<dbReference type="Proteomes" id="UP001194469">
    <property type="component" value="Unassembled WGS sequence"/>
</dbReference>
<dbReference type="EMBL" id="VRYY01000102">
    <property type="protein sequence ID" value="MBG3876328.1"/>
    <property type="molecule type" value="Genomic_DNA"/>
</dbReference>
<proteinExistence type="predicted"/>
<dbReference type="PROSITE" id="PS51459">
    <property type="entry name" value="FIDO"/>
    <property type="match status" value="1"/>
</dbReference>
<feature type="region of interest" description="Disordered" evidence="1">
    <location>
        <begin position="107"/>
        <end position="128"/>
    </location>
</feature>
<dbReference type="InterPro" id="IPR003812">
    <property type="entry name" value="Fido"/>
</dbReference>
<organism evidence="3 4">
    <name type="scientific">Nitratidesulfovibrio oxamicus</name>
    <dbReference type="NCBI Taxonomy" id="32016"/>
    <lineage>
        <taxon>Bacteria</taxon>
        <taxon>Pseudomonadati</taxon>
        <taxon>Thermodesulfobacteriota</taxon>
        <taxon>Desulfovibrionia</taxon>
        <taxon>Desulfovibrionales</taxon>
        <taxon>Desulfovibrionaceae</taxon>
        <taxon>Nitratidesulfovibrio</taxon>
    </lineage>
</organism>
<comment type="caution">
    <text evidence="3">The sequence shown here is derived from an EMBL/GenBank/DDBJ whole genome shotgun (WGS) entry which is preliminary data.</text>
</comment>
<dbReference type="Gene3D" id="1.10.3290.10">
    <property type="entry name" value="Fido-like domain"/>
    <property type="match status" value="1"/>
</dbReference>
<evidence type="ECO:0000313" key="3">
    <source>
        <dbReference type="EMBL" id="MBG3876328.1"/>
    </source>
</evidence>
<evidence type="ECO:0000313" key="4">
    <source>
        <dbReference type="Proteomes" id="UP001194469"/>
    </source>
</evidence>
<gene>
    <name evidence="3" type="ORF">FVW20_04630</name>
</gene>
<sequence length="557" mass="60958">MLSDEVGQRPAVRRGAPGKPRSEAYWTDTMWGKAHAGHAALPGHCRIPPHDGATRNDHGAGVTPTGVAARLPRGHGAGGQRHRCGAGHVGGTPCVLKLKIEVNKSRNRLPPLPWAGESSSPNPRYEPANEPAKTYCIFVRISLYIRHMKPDNIPATLAPVLPEGQHLDELRDQALAVVRASAQLDGSLHPLTADTLRERVKLLNSYHSNLIEGSRTSIFAIEAAYQQRFSPDDQRRYAQELGLAHVETESTLLRQLAETPRDICSTDFLLDMHREFFSHLPEAHQYVHSGGRFTDISVAPGQLRDREVSVDGGASIHGPLARDLPGLMHQFAEAYAPDRHHGLDRLIAAAASHHRLTWLHPFRDGNGRVVRLLTELYLRAAGINESGAWSFSRGISRDRAGYFIHLNAADPQRDGRFGLVDLADFCAFVLETCLDQISFMATSLDVRNIALRYQTVVHRHLVGTPQAAGVLRPEDAALVARLLALVFETGELERGMATMVLGKSQRTGRRVLSLLLRTGLLQAATHVAPVRVALPTFALSDLFPPLFPDAVVGGPAL</sequence>
<accession>A0ABS0J3N1</accession>
<dbReference type="PANTHER" id="PTHR13504:SF38">
    <property type="entry name" value="FIDO DOMAIN-CONTAINING PROTEIN"/>
    <property type="match status" value="1"/>
</dbReference>
<dbReference type="SUPFAM" id="SSF140931">
    <property type="entry name" value="Fic-like"/>
    <property type="match status" value="1"/>
</dbReference>
<keyword evidence="4" id="KW-1185">Reference proteome</keyword>
<dbReference type="InterPro" id="IPR036597">
    <property type="entry name" value="Fido-like_dom_sf"/>
</dbReference>
<evidence type="ECO:0000259" key="2">
    <source>
        <dbReference type="PROSITE" id="PS51459"/>
    </source>
</evidence>
<evidence type="ECO:0000256" key="1">
    <source>
        <dbReference type="SAM" id="MobiDB-lite"/>
    </source>
</evidence>
<reference evidence="3 4" key="1">
    <citation type="submission" date="2019-08" db="EMBL/GenBank/DDBJ databases">
        <authorList>
            <person name="Luo N."/>
        </authorList>
    </citation>
    <scope>NUCLEOTIDE SEQUENCE [LARGE SCALE GENOMIC DNA]</scope>
    <source>
        <strain evidence="3 4">NCIMB 9442</strain>
    </source>
</reference>
<dbReference type="Pfam" id="PF02661">
    <property type="entry name" value="Fic"/>
    <property type="match status" value="1"/>
</dbReference>